<feature type="region of interest" description="Disordered" evidence="1">
    <location>
        <begin position="182"/>
        <end position="213"/>
    </location>
</feature>
<dbReference type="PANTHER" id="PTHR35450">
    <property type="entry name" value="REVERSE TRANSCRIPTASE DOMAIN-CONTAINING PROTEIN"/>
    <property type="match status" value="1"/>
</dbReference>
<organism evidence="2 3">
    <name type="scientific">Peronospora destructor</name>
    <dbReference type="NCBI Taxonomy" id="86335"/>
    <lineage>
        <taxon>Eukaryota</taxon>
        <taxon>Sar</taxon>
        <taxon>Stramenopiles</taxon>
        <taxon>Oomycota</taxon>
        <taxon>Peronosporomycetes</taxon>
        <taxon>Peronosporales</taxon>
        <taxon>Peronosporaceae</taxon>
        <taxon>Peronospora</taxon>
    </lineage>
</organism>
<accession>A0AAV0TVT5</accession>
<dbReference type="EMBL" id="CANTFM010000589">
    <property type="protein sequence ID" value="CAI5725975.1"/>
    <property type="molecule type" value="Genomic_DNA"/>
</dbReference>
<protein>
    <submittedName>
        <fullName evidence="2">Uncharacterized protein</fullName>
    </submittedName>
</protein>
<dbReference type="PANTHER" id="PTHR35450:SF2">
    <property type="entry name" value="REVERSE TRANSCRIPTASE DOMAIN-CONTAINING PROTEIN"/>
    <property type="match status" value="1"/>
</dbReference>
<name>A0AAV0TVT5_9STRA</name>
<keyword evidence="3" id="KW-1185">Reference proteome</keyword>
<sequence length="213" mass="23692">MKDQGKGARIFGGAGSAFLTRPRGLWEIDLRFAVAIRLNQLDTHSVLKCRRLRAHDKCRFLGCSRSKTLEHVLNHCVGAMDAVRTRHDEAVKVIERKVAASAGAHADRVELWVNQTVPSLPGPALRPDLQVYNHSKLTGGNLVVCTEHLGLLKCDAKLMDRHLSADYITSSRRIWNMHCSMHRARQRPGHSRPASRGSQLTETGGTPSHNSLR</sequence>
<evidence type="ECO:0000256" key="1">
    <source>
        <dbReference type="SAM" id="MobiDB-lite"/>
    </source>
</evidence>
<feature type="compositionally biased region" description="Polar residues" evidence="1">
    <location>
        <begin position="196"/>
        <end position="213"/>
    </location>
</feature>
<comment type="caution">
    <text evidence="2">The sequence shown here is derived from an EMBL/GenBank/DDBJ whole genome shotgun (WGS) entry which is preliminary data.</text>
</comment>
<evidence type="ECO:0000313" key="2">
    <source>
        <dbReference type="EMBL" id="CAI5725975.1"/>
    </source>
</evidence>
<reference evidence="2" key="1">
    <citation type="submission" date="2022-12" db="EMBL/GenBank/DDBJ databases">
        <authorList>
            <person name="Webb A."/>
        </authorList>
    </citation>
    <scope>NUCLEOTIDE SEQUENCE</scope>
    <source>
        <strain evidence="2">Pd1</strain>
    </source>
</reference>
<dbReference type="AlphaFoldDB" id="A0AAV0TVT5"/>
<dbReference type="Proteomes" id="UP001162029">
    <property type="component" value="Unassembled WGS sequence"/>
</dbReference>
<evidence type="ECO:0000313" key="3">
    <source>
        <dbReference type="Proteomes" id="UP001162029"/>
    </source>
</evidence>
<proteinExistence type="predicted"/>
<gene>
    <name evidence="2" type="ORF">PDE001_LOCUS3470</name>
</gene>